<dbReference type="Proteomes" id="UP000531840">
    <property type="component" value="Unassembled WGS sequence"/>
</dbReference>
<dbReference type="InterPro" id="IPR003362">
    <property type="entry name" value="Bact_transf"/>
</dbReference>
<dbReference type="Pfam" id="PF02397">
    <property type="entry name" value="Bac_transf"/>
    <property type="match status" value="1"/>
</dbReference>
<evidence type="ECO:0000313" key="5">
    <source>
        <dbReference type="Proteomes" id="UP000531840"/>
    </source>
</evidence>
<name>A0ABX2T2T8_9BACL</name>
<feature type="domain" description="Bacterial sugar transferase" evidence="3">
    <location>
        <begin position="19"/>
        <end position="216"/>
    </location>
</feature>
<reference evidence="4 5" key="1">
    <citation type="submission" date="2020-07" db="EMBL/GenBank/DDBJ databases">
        <title>MOT database genomes.</title>
        <authorList>
            <person name="Joseph S."/>
            <person name="Aduse-Opoku J."/>
            <person name="Hashim A."/>
            <person name="Wade W."/>
            <person name="Curtis M."/>
        </authorList>
    </citation>
    <scope>NUCLEOTIDE SEQUENCE [LARGE SCALE GENOMIC DNA]</scope>
    <source>
        <strain evidence="4 5">CIP 106318</strain>
    </source>
</reference>
<dbReference type="RefSeq" id="WP_179941319.1">
    <property type="nucleotide sequence ID" value="NZ_JACBYF010000008.1"/>
</dbReference>
<keyword evidence="2" id="KW-0472">Membrane</keyword>
<evidence type="ECO:0000259" key="3">
    <source>
        <dbReference type="Pfam" id="PF02397"/>
    </source>
</evidence>
<comment type="caution">
    <text evidence="4">The sequence shown here is derived from an EMBL/GenBank/DDBJ whole genome shotgun (WGS) entry which is preliminary data.</text>
</comment>
<accession>A0ABX2T2T8</accession>
<keyword evidence="2" id="KW-0812">Transmembrane</keyword>
<keyword evidence="5" id="KW-1185">Reference proteome</keyword>
<keyword evidence="4" id="KW-0808">Transferase</keyword>
<dbReference type="PANTHER" id="PTHR30576:SF0">
    <property type="entry name" value="UNDECAPRENYL-PHOSPHATE N-ACETYLGALACTOSAMINYL 1-PHOSPHATE TRANSFERASE-RELATED"/>
    <property type="match status" value="1"/>
</dbReference>
<evidence type="ECO:0000313" key="4">
    <source>
        <dbReference type="EMBL" id="NYS47530.1"/>
    </source>
</evidence>
<comment type="similarity">
    <text evidence="1">Belongs to the bacterial sugar transferase family.</text>
</comment>
<dbReference type="GO" id="GO:0016740">
    <property type="term" value="F:transferase activity"/>
    <property type="evidence" value="ECO:0007669"/>
    <property type="project" value="UniProtKB-KW"/>
</dbReference>
<gene>
    <name evidence="4" type="ORF">HZY85_04880</name>
</gene>
<protein>
    <submittedName>
        <fullName evidence="4">Sugar transferase</fullName>
    </submittedName>
</protein>
<proteinExistence type="inferred from homology"/>
<evidence type="ECO:0000256" key="1">
    <source>
        <dbReference type="ARBA" id="ARBA00006464"/>
    </source>
</evidence>
<feature type="transmembrane region" description="Helical" evidence="2">
    <location>
        <begin position="21"/>
        <end position="47"/>
    </location>
</feature>
<dbReference type="PANTHER" id="PTHR30576">
    <property type="entry name" value="COLANIC BIOSYNTHESIS UDP-GLUCOSE LIPID CARRIER TRANSFERASE"/>
    <property type="match status" value="1"/>
</dbReference>
<keyword evidence="2" id="KW-1133">Transmembrane helix</keyword>
<dbReference type="EMBL" id="JACBYF010000008">
    <property type="protein sequence ID" value="NYS47530.1"/>
    <property type="molecule type" value="Genomic_DNA"/>
</dbReference>
<organism evidence="4 5">
    <name type="scientific">Gemelliphila palaticanis</name>
    <dbReference type="NCBI Taxonomy" id="81950"/>
    <lineage>
        <taxon>Bacteria</taxon>
        <taxon>Bacillati</taxon>
        <taxon>Bacillota</taxon>
        <taxon>Bacilli</taxon>
        <taxon>Bacillales</taxon>
        <taxon>Gemellaceae</taxon>
        <taxon>Gemelliphila</taxon>
    </lineage>
</organism>
<sequence length="221" mass="25750">METTVIMGKNKKTYYIFLKNIIDRFLALILLIALIIIPIIPLTALIIKLTSRGPIFYKQLRVGKNGEEFYMIKFRSMYVGYDSLMLTKIQEGKTNPLNFKIESKEGYTSIGKYIRKTSIDELPQLINIIRGDMAIIGPRPLQKFEIETFLENSRENKKIILKRNSVKPGLLCYWQINPQKDTMIFKDRMNLDVLYFDSISFITDFKILVLGFKTVLCNKNI</sequence>
<evidence type="ECO:0000256" key="2">
    <source>
        <dbReference type="SAM" id="Phobius"/>
    </source>
</evidence>